<evidence type="ECO:0000256" key="1">
    <source>
        <dbReference type="ARBA" id="ARBA00004651"/>
    </source>
</evidence>
<comment type="subcellular location">
    <subcellularLocation>
        <location evidence="1">Cell membrane</location>
        <topology evidence="1">Multi-pass membrane protein</topology>
    </subcellularLocation>
</comment>
<dbReference type="PATRIC" id="fig|1129794.4.peg.1618"/>
<name>K7AKG2_9ALTE</name>
<feature type="transmembrane region" description="Helical" evidence="6">
    <location>
        <begin position="114"/>
        <end position="135"/>
    </location>
</feature>
<dbReference type="GO" id="GO:0005886">
    <property type="term" value="C:plasma membrane"/>
    <property type="evidence" value="ECO:0007669"/>
    <property type="project" value="UniProtKB-SubCell"/>
</dbReference>
<dbReference type="KEGG" id="gps:C427_1634"/>
<dbReference type="OrthoDB" id="103403at2"/>
<feature type="transmembrane region" description="Helical" evidence="6">
    <location>
        <begin position="147"/>
        <end position="164"/>
    </location>
</feature>
<dbReference type="Pfam" id="PF01943">
    <property type="entry name" value="Polysacc_synt"/>
    <property type="match status" value="1"/>
</dbReference>
<dbReference type="PANTHER" id="PTHR30250:SF11">
    <property type="entry name" value="O-ANTIGEN TRANSPORTER-RELATED"/>
    <property type="match status" value="1"/>
</dbReference>
<evidence type="ECO:0000256" key="6">
    <source>
        <dbReference type="SAM" id="Phobius"/>
    </source>
</evidence>
<feature type="transmembrane region" description="Helical" evidence="6">
    <location>
        <begin position="254"/>
        <end position="273"/>
    </location>
</feature>
<evidence type="ECO:0000256" key="4">
    <source>
        <dbReference type="ARBA" id="ARBA00022989"/>
    </source>
</evidence>
<dbReference type="CDD" id="cd13128">
    <property type="entry name" value="MATE_Wzx_like"/>
    <property type="match status" value="1"/>
</dbReference>
<keyword evidence="4 6" id="KW-1133">Transmembrane helix</keyword>
<dbReference type="Proteomes" id="UP000011864">
    <property type="component" value="Chromosome"/>
</dbReference>
<evidence type="ECO:0000256" key="3">
    <source>
        <dbReference type="ARBA" id="ARBA00022692"/>
    </source>
</evidence>
<feature type="transmembrane region" description="Helical" evidence="6">
    <location>
        <begin position="334"/>
        <end position="355"/>
    </location>
</feature>
<gene>
    <name evidence="7" type="ORF">C427_1634</name>
</gene>
<keyword evidence="2" id="KW-1003">Cell membrane</keyword>
<dbReference type="STRING" id="1129794.C427_1634"/>
<dbReference type="EMBL" id="CP003837">
    <property type="protein sequence ID" value="AGH43743.1"/>
    <property type="molecule type" value="Genomic_DNA"/>
</dbReference>
<evidence type="ECO:0000256" key="2">
    <source>
        <dbReference type="ARBA" id="ARBA00022475"/>
    </source>
</evidence>
<protein>
    <submittedName>
        <fullName evidence="7">Polysaccharide biosynthesis protein</fullName>
    </submittedName>
</protein>
<reference evidence="7 8" key="1">
    <citation type="journal article" date="2013" name="Genome Announc.">
        <title>Complete Genome Sequence of Glaciecola psychrophila Strain 170T.</title>
        <authorList>
            <person name="Yin J."/>
            <person name="Chen J."/>
            <person name="Liu G."/>
            <person name="Yu Y."/>
            <person name="Song L."/>
            <person name="Wang X."/>
            <person name="Qu X."/>
        </authorList>
    </citation>
    <scope>NUCLEOTIDE SEQUENCE [LARGE SCALE GENOMIC DNA]</scope>
    <source>
        <strain evidence="7 8">170</strain>
    </source>
</reference>
<accession>K7AKG2</accession>
<dbReference type="InterPro" id="IPR050833">
    <property type="entry name" value="Poly_Biosynth_Transport"/>
</dbReference>
<feature type="transmembrane region" description="Helical" evidence="6">
    <location>
        <begin position="294"/>
        <end position="314"/>
    </location>
</feature>
<evidence type="ECO:0000313" key="8">
    <source>
        <dbReference type="Proteomes" id="UP000011864"/>
    </source>
</evidence>
<feature type="transmembrane region" description="Helical" evidence="6">
    <location>
        <begin position="12"/>
        <end position="32"/>
    </location>
</feature>
<dbReference type="eggNOG" id="COG2244">
    <property type="taxonomic scope" value="Bacteria"/>
</dbReference>
<dbReference type="PANTHER" id="PTHR30250">
    <property type="entry name" value="PST FAMILY PREDICTED COLANIC ACID TRANSPORTER"/>
    <property type="match status" value="1"/>
</dbReference>
<evidence type="ECO:0000313" key="7">
    <source>
        <dbReference type="EMBL" id="AGH43743.1"/>
    </source>
</evidence>
<feature type="transmembrane region" description="Helical" evidence="6">
    <location>
        <begin position="82"/>
        <end position="108"/>
    </location>
</feature>
<feature type="transmembrane region" description="Helical" evidence="6">
    <location>
        <begin position="38"/>
        <end position="61"/>
    </location>
</feature>
<organism evidence="7 8">
    <name type="scientific">Paraglaciecola psychrophila 170</name>
    <dbReference type="NCBI Taxonomy" id="1129794"/>
    <lineage>
        <taxon>Bacteria</taxon>
        <taxon>Pseudomonadati</taxon>
        <taxon>Pseudomonadota</taxon>
        <taxon>Gammaproteobacteria</taxon>
        <taxon>Alteromonadales</taxon>
        <taxon>Alteromonadaceae</taxon>
        <taxon>Paraglaciecola</taxon>
    </lineage>
</organism>
<keyword evidence="3 6" id="KW-0812">Transmembrane</keyword>
<feature type="transmembrane region" description="Helical" evidence="6">
    <location>
        <begin position="388"/>
        <end position="406"/>
    </location>
</feature>
<dbReference type="HOGENOM" id="CLU_022017_0_2_6"/>
<evidence type="ECO:0000256" key="5">
    <source>
        <dbReference type="ARBA" id="ARBA00023136"/>
    </source>
</evidence>
<dbReference type="AlphaFoldDB" id="K7AKG2"/>
<keyword evidence="8" id="KW-1185">Reference proteome</keyword>
<feature type="transmembrane region" description="Helical" evidence="6">
    <location>
        <begin position="170"/>
        <end position="194"/>
    </location>
</feature>
<sequence>MLDKTIVKNISSLFSIRVAGYIIPLITLPYLVRVLEPIGYGKLGFCLAIIQYFIIAVNYGFDLSATQKIAQSNDDKLKLSLIFWNVIAVRVLISLAGLILLFLLSIIFENIASLLPTLLCAYVAVFAAALFPQWLFQGKEQLGTISIIRIVLQVIQLPFLFLYVKSTEDIWLAALLSSMPSLIIVAFSVCLIGKRHWITWGRPSLGGMKKELQDGWYLFLSTAAIGLYTTSTTVILGIIAGPVSVAIYISANKLLQAAQGIYSPISASFYPRINNLMSKNKTEALEMIRYLMKVQTAITFGISICLFIFAPYVVNLLFGPEFERSSSVLRIMSVLPIIIGLSNIFGVQVLLSYGYKKEFSTILLISGSISLVTLIPLCYFYQSEGAAISVVITEFIVTALMLKYVLSKKIPLFKRVMINEI</sequence>
<feature type="transmembrane region" description="Helical" evidence="6">
    <location>
        <begin position="215"/>
        <end position="248"/>
    </location>
</feature>
<dbReference type="RefSeq" id="WP_007634903.1">
    <property type="nucleotide sequence ID" value="NC_020514.1"/>
</dbReference>
<feature type="transmembrane region" description="Helical" evidence="6">
    <location>
        <begin position="362"/>
        <end position="382"/>
    </location>
</feature>
<proteinExistence type="predicted"/>
<keyword evidence="5 6" id="KW-0472">Membrane</keyword>
<dbReference type="InterPro" id="IPR002797">
    <property type="entry name" value="Polysacc_synth"/>
</dbReference>